<dbReference type="EMBL" id="AUSU01002801">
    <property type="protein sequence ID" value="EPS68061.1"/>
    <property type="molecule type" value="Genomic_DNA"/>
</dbReference>
<comment type="caution">
    <text evidence="9">The sequence shown here is derived from an EMBL/GenBank/DDBJ whole genome shotgun (WGS) entry which is preliminary data.</text>
</comment>
<keyword evidence="2" id="KW-0611">Plant defense</keyword>
<dbReference type="SUPFAM" id="SSF54171">
    <property type="entry name" value="DNA-binding domain"/>
    <property type="match status" value="1"/>
</dbReference>
<dbReference type="Pfam" id="PF00847">
    <property type="entry name" value="AP2"/>
    <property type="match status" value="1"/>
</dbReference>
<proteinExistence type="predicted"/>
<comment type="subcellular location">
    <subcellularLocation>
        <location evidence="1">Nucleus</location>
    </subcellularLocation>
</comment>
<evidence type="ECO:0000256" key="6">
    <source>
        <dbReference type="ARBA" id="ARBA00023242"/>
    </source>
</evidence>
<evidence type="ECO:0000256" key="1">
    <source>
        <dbReference type="ARBA" id="ARBA00004123"/>
    </source>
</evidence>
<dbReference type="InterPro" id="IPR036955">
    <property type="entry name" value="AP2/ERF_dom_sf"/>
</dbReference>
<dbReference type="GO" id="GO:0006952">
    <property type="term" value="P:defense response"/>
    <property type="evidence" value="ECO:0007669"/>
    <property type="project" value="UniProtKB-KW"/>
</dbReference>
<feature type="non-terminal residue" evidence="9">
    <location>
        <position position="143"/>
    </location>
</feature>
<feature type="domain" description="AP2/ERF" evidence="8">
    <location>
        <begin position="74"/>
        <end position="131"/>
    </location>
</feature>
<dbReference type="Proteomes" id="UP000015453">
    <property type="component" value="Unassembled WGS sequence"/>
</dbReference>
<keyword evidence="4" id="KW-0238">DNA-binding</keyword>
<protein>
    <recommendedName>
        <fullName evidence="8">AP2/ERF domain-containing protein</fullName>
    </recommendedName>
</protein>
<dbReference type="PRINTS" id="PR00367">
    <property type="entry name" value="ETHRSPELEMNT"/>
</dbReference>
<dbReference type="Gene3D" id="3.30.730.10">
    <property type="entry name" value="AP2/ERF domain"/>
    <property type="match status" value="1"/>
</dbReference>
<evidence type="ECO:0000256" key="3">
    <source>
        <dbReference type="ARBA" id="ARBA00023015"/>
    </source>
</evidence>
<evidence type="ECO:0000256" key="4">
    <source>
        <dbReference type="ARBA" id="ARBA00023125"/>
    </source>
</evidence>
<dbReference type="GO" id="GO:0005634">
    <property type="term" value="C:nucleus"/>
    <property type="evidence" value="ECO:0007669"/>
    <property type="project" value="UniProtKB-SubCell"/>
</dbReference>
<dbReference type="InterPro" id="IPR044808">
    <property type="entry name" value="ERF_plant"/>
</dbReference>
<dbReference type="PROSITE" id="PS51032">
    <property type="entry name" value="AP2_ERF"/>
    <property type="match status" value="1"/>
</dbReference>
<dbReference type="GO" id="GO:0003677">
    <property type="term" value="F:DNA binding"/>
    <property type="evidence" value="ECO:0007669"/>
    <property type="project" value="UniProtKB-KW"/>
</dbReference>
<feature type="region of interest" description="Disordered" evidence="7">
    <location>
        <begin position="41"/>
        <end position="78"/>
    </location>
</feature>
<evidence type="ECO:0000259" key="8">
    <source>
        <dbReference type="PROSITE" id="PS51032"/>
    </source>
</evidence>
<dbReference type="OrthoDB" id="1925932at2759"/>
<dbReference type="CDD" id="cd00018">
    <property type="entry name" value="AP2"/>
    <property type="match status" value="1"/>
</dbReference>
<dbReference type="InterPro" id="IPR001471">
    <property type="entry name" value="AP2/ERF_dom"/>
</dbReference>
<keyword evidence="6" id="KW-0539">Nucleus</keyword>
<feature type="compositionally biased region" description="Basic residues" evidence="7">
    <location>
        <begin position="69"/>
        <end position="78"/>
    </location>
</feature>
<accession>S8CT50</accession>
<dbReference type="GO" id="GO:0009873">
    <property type="term" value="P:ethylene-activated signaling pathway"/>
    <property type="evidence" value="ECO:0007669"/>
    <property type="project" value="InterPro"/>
</dbReference>
<dbReference type="PANTHER" id="PTHR31190:SF489">
    <property type="entry name" value="ETHYLENE-RESPONSIVE TRANSCRIPTION FACTOR ERF113-RELATED"/>
    <property type="match status" value="1"/>
</dbReference>
<keyword evidence="10" id="KW-1185">Reference proteome</keyword>
<dbReference type="InterPro" id="IPR016177">
    <property type="entry name" value="DNA-bd_dom_sf"/>
</dbReference>
<dbReference type="GO" id="GO:0003700">
    <property type="term" value="F:DNA-binding transcription factor activity"/>
    <property type="evidence" value="ECO:0007669"/>
    <property type="project" value="InterPro"/>
</dbReference>
<organism evidence="9 10">
    <name type="scientific">Genlisea aurea</name>
    <dbReference type="NCBI Taxonomy" id="192259"/>
    <lineage>
        <taxon>Eukaryota</taxon>
        <taxon>Viridiplantae</taxon>
        <taxon>Streptophyta</taxon>
        <taxon>Embryophyta</taxon>
        <taxon>Tracheophyta</taxon>
        <taxon>Spermatophyta</taxon>
        <taxon>Magnoliopsida</taxon>
        <taxon>eudicotyledons</taxon>
        <taxon>Gunneridae</taxon>
        <taxon>Pentapetalae</taxon>
        <taxon>asterids</taxon>
        <taxon>lamiids</taxon>
        <taxon>Lamiales</taxon>
        <taxon>Lentibulariaceae</taxon>
        <taxon>Genlisea</taxon>
    </lineage>
</organism>
<evidence type="ECO:0000256" key="7">
    <source>
        <dbReference type="SAM" id="MobiDB-lite"/>
    </source>
</evidence>
<keyword evidence="5" id="KW-0804">Transcription</keyword>
<feature type="non-terminal residue" evidence="9">
    <location>
        <position position="1"/>
    </location>
</feature>
<evidence type="ECO:0000313" key="10">
    <source>
        <dbReference type="Proteomes" id="UP000015453"/>
    </source>
</evidence>
<evidence type="ECO:0000313" key="9">
    <source>
        <dbReference type="EMBL" id="EPS68061.1"/>
    </source>
</evidence>
<gene>
    <name evidence="9" type="ORF">M569_06713</name>
</gene>
<dbReference type="SMART" id="SM00380">
    <property type="entry name" value="AP2"/>
    <property type="match status" value="1"/>
</dbReference>
<evidence type="ECO:0000256" key="2">
    <source>
        <dbReference type="ARBA" id="ARBA00022821"/>
    </source>
</evidence>
<dbReference type="PANTHER" id="PTHR31190">
    <property type="entry name" value="DNA-BINDING DOMAIN"/>
    <property type="match status" value="1"/>
</dbReference>
<keyword evidence="3" id="KW-0805">Transcription regulation</keyword>
<sequence>DDDRNDPFTFPFYYYSARSHHDTSAMVTALSHVVAAGEEVRQLPPTMVHRRHPSPRQQGTAAPNTSPPGRRRQHYRGVRMRPWGKWAAEIRDPGKGARVWLGTFDSPEAAAVAYDEAALKFKGSKAKLNFPERVLQKEAATTT</sequence>
<dbReference type="AlphaFoldDB" id="S8CT50"/>
<evidence type="ECO:0000256" key="5">
    <source>
        <dbReference type="ARBA" id="ARBA00023163"/>
    </source>
</evidence>
<feature type="compositionally biased region" description="Polar residues" evidence="7">
    <location>
        <begin position="55"/>
        <end position="64"/>
    </location>
</feature>
<dbReference type="FunFam" id="3.30.730.10:FF:000001">
    <property type="entry name" value="Ethylene-responsive transcription factor 2"/>
    <property type="match status" value="1"/>
</dbReference>
<name>S8CT50_9LAMI</name>
<reference evidence="9 10" key="1">
    <citation type="journal article" date="2013" name="BMC Genomics">
        <title>The miniature genome of a carnivorous plant Genlisea aurea contains a low number of genes and short non-coding sequences.</title>
        <authorList>
            <person name="Leushkin E.V."/>
            <person name="Sutormin R.A."/>
            <person name="Nabieva E.R."/>
            <person name="Penin A.A."/>
            <person name="Kondrashov A.S."/>
            <person name="Logacheva M.D."/>
        </authorList>
    </citation>
    <scope>NUCLEOTIDE SEQUENCE [LARGE SCALE GENOMIC DNA]</scope>
</reference>